<dbReference type="Proteomes" id="UP000000226">
    <property type="component" value="Unassembled WGS sequence"/>
</dbReference>
<evidence type="ECO:0000313" key="1">
    <source>
        <dbReference type="EMBL" id="KAK6645775.1"/>
    </source>
</evidence>
<accession>A0ACC3P0E9</accession>
<comment type="caution">
    <text evidence="1">The sequence shown here is derived from an EMBL/GenBank/DDBJ whole genome shotgun (WGS) entry which is preliminary data.</text>
</comment>
<organism evidence="1 2">
    <name type="scientific">Phaseolus vulgaris</name>
    <name type="common">Kidney bean</name>
    <name type="synonym">French bean</name>
    <dbReference type="NCBI Taxonomy" id="3885"/>
    <lineage>
        <taxon>Eukaryota</taxon>
        <taxon>Viridiplantae</taxon>
        <taxon>Streptophyta</taxon>
        <taxon>Embryophyta</taxon>
        <taxon>Tracheophyta</taxon>
        <taxon>Spermatophyta</taxon>
        <taxon>Magnoliopsida</taxon>
        <taxon>eudicotyledons</taxon>
        <taxon>Gunneridae</taxon>
        <taxon>Pentapetalae</taxon>
        <taxon>rosids</taxon>
        <taxon>fabids</taxon>
        <taxon>Fabales</taxon>
        <taxon>Fabaceae</taxon>
        <taxon>Papilionoideae</taxon>
        <taxon>50 kb inversion clade</taxon>
        <taxon>NPAAA clade</taxon>
        <taxon>indigoferoid/millettioid clade</taxon>
        <taxon>Phaseoleae</taxon>
        <taxon>Phaseolus</taxon>
    </lineage>
</organism>
<protein>
    <submittedName>
        <fullName evidence="1">Uncharacterized protein</fullName>
    </submittedName>
</protein>
<keyword evidence="2" id="KW-1185">Reference proteome</keyword>
<name>A0ACC3P0E9_PHAVU</name>
<dbReference type="EMBL" id="MU967818">
    <property type="protein sequence ID" value="KAK6645775.1"/>
    <property type="molecule type" value="Genomic_DNA"/>
</dbReference>
<reference evidence="1" key="1">
    <citation type="submission" date="2023-07" db="EMBL/GenBank/DDBJ databases">
        <title>WGS assembly of Phaseolus vulgaris.</title>
        <authorList>
            <person name="Schmutz J."/>
            <person name="Mcclean P."/>
            <person name="Shu S."/>
            <person name="Cregan P."/>
            <person name="Rokhsar D."/>
            <person name="Jackson S."/>
        </authorList>
    </citation>
    <scope>NUCLEOTIDE SEQUENCE</scope>
</reference>
<evidence type="ECO:0000313" key="2">
    <source>
        <dbReference type="Proteomes" id="UP000000226"/>
    </source>
</evidence>
<proteinExistence type="predicted"/>
<gene>
    <name evidence="1" type="ORF">PHAVU_L001615</name>
</gene>
<sequence length="132" mass="14925">MKTPRTSTYADAPEEGKHTQIYALAEGDTWMTPYRRYLADGILPAEPEEGKKIKRNTARYNLVDGILFRHGFTHPILTCVSGDECTRIMAELHEGICGSHVGGRSLASKVVRADFYWPTVKEDCQRHAQRCK</sequence>